<name>A0A4S8IBR6_MUSBA</name>
<gene>
    <name evidence="1" type="ORF">C4D60_Mb02t18480</name>
</gene>
<comment type="caution">
    <text evidence="1">The sequence shown here is derived from an EMBL/GenBank/DDBJ whole genome shotgun (WGS) entry which is preliminary data.</text>
</comment>
<keyword evidence="2" id="KW-1185">Reference proteome</keyword>
<sequence length="183" mass="20449">MTVDSDTFGVDADGINTDIDNCLAASDNDKVCSHRDTTRLHEERIVDLITARPMSLCICVNANADGGNRHDVYDEDGDRLAAGPLRGFAFSVLMERLLISPGRRTVAITTTRLFNIDTLRDYDDDNRDVGLERRPNSPTVTHRHCTDSFPSLRDAKSRFLCDAKVLDMFNPTWSLSQVLNQTT</sequence>
<dbReference type="EMBL" id="PYDT01000011">
    <property type="protein sequence ID" value="THU45490.1"/>
    <property type="molecule type" value="Genomic_DNA"/>
</dbReference>
<protein>
    <submittedName>
        <fullName evidence="1">Uncharacterized protein</fullName>
    </submittedName>
</protein>
<proteinExistence type="predicted"/>
<dbReference type="Proteomes" id="UP000317650">
    <property type="component" value="Chromosome 2"/>
</dbReference>
<reference evidence="1 2" key="1">
    <citation type="journal article" date="2019" name="Nat. Plants">
        <title>Genome sequencing of Musa balbisiana reveals subgenome evolution and function divergence in polyploid bananas.</title>
        <authorList>
            <person name="Yao X."/>
        </authorList>
    </citation>
    <scope>NUCLEOTIDE SEQUENCE [LARGE SCALE GENOMIC DNA]</scope>
    <source>
        <strain evidence="2">cv. DH-PKW</strain>
        <tissue evidence="1">Leaves</tissue>
    </source>
</reference>
<dbReference type="AlphaFoldDB" id="A0A4S8IBR6"/>
<accession>A0A4S8IBR6</accession>
<evidence type="ECO:0000313" key="2">
    <source>
        <dbReference type="Proteomes" id="UP000317650"/>
    </source>
</evidence>
<evidence type="ECO:0000313" key="1">
    <source>
        <dbReference type="EMBL" id="THU45490.1"/>
    </source>
</evidence>
<organism evidence="1 2">
    <name type="scientific">Musa balbisiana</name>
    <name type="common">Banana</name>
    <dbReference type="NCBI Taxonomy" id="52838"/>
    <lineage>
        <taxon>Eukaryota</taxon>
        <taxon>Viridiplantae</taxon>
        <taxon>Streptophyta</taxon>
        <taxon>Embryophyta</taxon>
        <taxon>Tracheophyta</taxon>
        <taxon>Spermatophyta</taxon>
        <taxon>Magnoliopsida</taxon>
        <taxon>Liliopsida</taxon>
        <taxon>Zingiberales</taxon>
        <taxon>Musaceae</taxon>
        <taxon>Musa</taxon>
    </lineage>
</organism>